<name>A0ABX7G4S4_9GAMM</name>
<dbReference type="SUPFAM" id="SSF74650">
    <property type="entry name" value="Galactose mutarotase-like"/>
    <property type="match status" value="1"/>
</dbReference>
<sequence length="341" mass="37737">MVRHSVLDSWKDPRGGEVERVRLDNGLLAIEVLSLGGIIRSLWAPDRHGERANLVLGCDSVEDYLTQNAHLGAIAGRYANRIAHGKLRFEDEDFQLDVNQATNCLHGGREGFNRKQWTLGLLPDGVRLSLRSPDGDMGFPGNCSVQLDYRLAGNNLYVEIMAMTDKPCPVNLTQHSYFNLDGRADCLDHTVTMHANTFLRCNEAGIPTGRESAAGTPLALQATRLGDRVEHPDLAATRGFDHCFVVDKAVDEVVLAAELHSPHSGRLLKLYTNQPGVQLYGANFLGGERGRQGKIYQSYQGVCLEPQLLPDAPNQPDLGKAWLMPGEIYHHISRYQFDVTD</sequence>
<dbReference type="PANTHER" id="PTHR10091:SF0">
    <property type="entry name" value="GALACTOSE MUTAROTASE"/>
    <property type="match status" value="1"/>
</dbReference>
<evidence type="ECO:0000256" key="4">
    <source>
        <dbReference type="ARBA" id="ARBA00023277"/>
    </source>
</evidence>
<evidence type="ECO:0000313" key="7">
    <source>
        <dbReference type="Proteomes" id="UP000596252"/>
    </source>
</evidence>
<dbReference type="PANTHER" id="PTHR10091">
    <property type="entry name" value="ALDOSE-1-EPIMERASE"/>
    <property type="match status" value="1"/>
</dbReference>
<evidence type="ECO:0000256" key="5">
    <source>
        <dbReference type="PIRNR" id="PIRNR005096"/>
    </source>
</evidence>
<dbReference type="InterPro" id="IPR011013">
    <property type="entry name" value="Gal_mutarotase_sf_dom"/>
</dbReference>
<dbReference type="InterPro" id="IPR047215">
    <property type="entry name" value="Galactose_mutarotase-like"/>
</dbReference>
<keyword evidence="4 5" id="KW-0119">Carbohydrate metabolism</keyword>
<evidence type="ECO:0000313" key="6">
    <source>
        <dbReference type="EMBL" id="QRH02316.1"/>
    </source>
</evidence>
<organism evidence="6 7">
    <name type="scientific">Shewanella litorisediminis</name>
    <dbReference type="NCBI Taxonomy" id="1173586"/>
    <lineage>
        <taxon>Bacteria</taxon>
        <taxon>Pseudomonadati</taxon>
        <taxon>Pseudomonadota</taxon>
        <taxon>Gammaproteobacteria</taxon>
        <taxon>Alteromonadales</taxon>
        <taxon>Shewanellaceae</taxon>
        <taxon>Shewanella</taxon>
    </lineage>
</organism>
<comment type="pathway">
    <text evidence="1 5">Carbohydrate metabolism; hexose metabolism.</text>
</comment>
<dbReference type="Gene3D" id="2.70.98.10">
    <property type="match status" value="1"/>
</dbReference>
<dbReference type="InterPro" id="IPR015443">
    <property type="entry name" value="Aldose_1-epimerase"/>
</dbReference>
<comment type="similarity">
    <text evidence="2 5">Belongs to the aldose epimerase family.</text>
</comment>
<dbReference type="Proteomes" id="UP000596252">
    <property type="component" value="Chromosome"/>
</dbReference>
<dbReference type="RefSeq" id="WP_203325933.1">
    <property type="nucleotide sequence ID" value="NZ_CP069213.1"/>
</dbReference>
<proteinExistence type="inferred from homology"/>
<dbReference type="EC" id="5.1.3.3" evidence="5"/>
<dbReference type="NCBIfam" id="NF008277">
    <property type="entry name" value="PRK11055.1"/>
    <property type="match status" value="1"/>
</dbReference>
<dbReference type="EMBL" id="CP069213">
    <property type="protein sequence ID" value="QRH02316.1"/>
    <property type="molecule type" value="Genomic_DNA"/>
</dbReference>
<comment type="catalytic activity">
    <reaction evidence="5">
        <text>alpha-D-glucose = beta-D-glucose</text>
        <dbReference type="Rhea" id="RHEA:10264"/>
        <dbReference type="ChEBI" id="CHEBI:15903"/>
        <dbReference type="ChEBI" id="CHEBI:17925"/>
        <dbReference type="EC" id="5.1.3.3"/>
    </reaction>
</comment>
<reference evidence="6 7" key="1">
    <citation type="journal article" date="2012" name="Antonie Van Leeuwenhoek">
        <title>Shewanella litorisediminis sp. nov., a gammaproteobacterium isolated from a tidal flat sediment.</title>
        <authorList>
            <person name="Lee M.H."/>
            <person name="Yoon J.H."/>
        </authorList>
    </citation>
    <scope>NUCLEOTIDE SEQUENCE [LARGE SCALE GENOMIC DNA]</scope>
    <source>
        <strain evidence="6 7">SMK1-12</strain>
    </source>
</reference>
<protein>
    <recommendedName>
        <fullName evidence="5">Aldose 1-epimerase</fullName>
        <ecNumber evidence="5">5.1.3.3</ecNumber>
    </recommendedName>
</protein>
<keyword evidence="7" id="KW-1185">Reference proteome</keyword>
<evidence type="ECO:0000256" key="1">
    <source>
        <dbReference type="ARBA" id="ARBA00005028"/>
    </source>
</evidence>
<dbReference type="InterPro" id="IPR014718">
    <property type="entry name" value="GH-type_carb-bd"/>
</dbReference>
<dbReference type="Pfam" id="PF01263">
    <property type="entry name" value="Aldose_epim"/>
    <property type="match status" value="1"/>
</dbReference>
<keyword evidence="3 5" id="KW-0413">Isomerase</keyword>
<evidence type="ECO:0000256" key="2">
    <source>
        <dbReference type="ARBA" id="ARBA00006206"/>
    </source>
</evidence>
<gene>
    <name evidence="6" type="ORF">JQC75_02505</name>
</gene>
<dbReference type="PIRSF" id="PIRSF005096">
    <property type="entry name" value="GALM"/>
    <property type="match status" value="1"/>
</dbReference>
<accession>A0ABX7G4S4</accession>
<evidence type="ECO:0000256" key="3">
    <source>
        <dbReference type="ARBA" id="ARBA00023235"/>
    </source>
</evidence>
<dbReference type="InterPro" id="IPR008183">
    <property type="entry name" value="Aldose_1/G6P_1-epimerase"/>
</dbReference>
<dbReference type="CDD" id="cd09019">
    <property type="entry name" value="galactose_mutarotase_like"/>
    <property type="match status" value="1"/>
</dbReference>